<organism evidence="2 3">
    <name type="scientific">Isosphaera pallida (strain ATCC 43644 / DSM 9630 / IS1B)</name>
    <dbReference type="NCBI Taxonomy" id="575540"/>
    <lineage>
        <taxon>Bacteria</taxon>
        <taxon>Pseudomonadati</taxon>
        <taxon>Planctomycetota</taxon>
        <taxon>Planctomycetia</taxon>
        <taxon>Isosphaerales</taxon>
        <taxon>Isosphaeraceae</taxon>
        <taxon>Isosphaera</taxon>
    </lineage>
</organism>
<proteinExistence type="predicted"/>
<dbReference type="KEGG" id="ipa:Isop_3533"/>
<dbReference type="AlphaFoldDB" id="E8QXQ3"/>
<dbReference type="STRING" id="575540.Isop_3533"/>
<evidence type="ECO:0000313" key="2">
    <source>
        <dbReference type="EMBL" id="ADV64090.1"/>
    </source>
</evidence>
<dbReference type="eggNOG" id="COG1548">
    <property type="taxonomic scope" value="Bacteria"/>
</dbReference>
<sequence length="351" mass="38065">MSSAFWLGLDIGGANIKASHPSGVSRTMPFELWKHPEDLPRSLASLLKGLPEAHGLAVTMTAELCDCYATKEEGVNDVLNAVEQVARHREVWIWGIDGRFHKPAVIREEPRRAAAANWLALAILAARLAPRGPAILIDIGSTTTDLIPIQDGRPIPRGRTDTQRLQTGELVYAGVRRTPVATLATELRHRGVPTGLTSETFATTADLYLALGETEEDPSDLGTADGRPLTLEATRDRLARMIGADRSEFSLDDARELAREADHALMDRLVTVAKRCCFGQIGRPRTAIVAGQGEFLARRLALRLLASDGQIISLREAWGETASAAGCAYAVMRLAIESLSDPPRTSDPPTR</sequence>
<dbReference type="InParanoid" id="E8QXQ3"/>
<dbReference type="Gene3D" id="3.30.420.190">
    <property type="entry name" value="conserved archaeal protein q6m145"/>
    <property type="match status" value="1"/>
</dbReference>
<gene>
    <name evidence="2" type="ordered locus">Isop_3533</name>
</gene>
<reference key="1">
    <citation type="submission" date="2010-11" db="EMBL/GenBank/DDBJ databases">
        <title>The complete sequence of chromosome of Isophaera pallida ATCC 43644.</title>
        <authorList>
            <consortium name="US DOE Joint Genome Institute (JGI-PGF)"/>
            <person name="Lucas S."/>
            <person name="Copeland A."/>
            <person name="Lapidus A."/>
            <person name="Bruce D."/>
            <person name="Goodwin L."/>
            <person name="Pitluck S."/>
            <person name="Kyrpides N."/>
            <person name="Mavromatis K."/>
            <person name="Pagani I."/>
            <person name="Ivanova N."/>
            <person name="Saunders E."/>
            <person name="Brettin T."/>
            <person name="Detter J.C."/>
            <person name="Han C."/>
            <person name="Tapia R."/>
            <person name="Land M."/>
            <person name="Hauser L."/>
            <person name="Markowitz V."/>
            <person name="Cheng J.-F."/>
            <person name="Hugenholtz P."/>
            <person name="Woyke T."/>
            <person name="Wu D."/>
            <person name="Eisen J.A."/>
        </authorList>
    </citation>
    <scope>NUCLEOTIDE SEQUENCE</scope>
    <source>
        <strain>ATCC 43644</strain>
    </source>
</reference>
<name>E8QXQ3_ISOPI</name>
<dbReference type="InterPro" id="IPR002756">
    <property type="entry name" value="MfnF"/>
</dbReference>
<dbReference type="SUPFAM" id="SSF53067">
    <property type="entry name" value="Actin-like ATPase domain"/>
    <property type="match status" value="1"/>
</dbReference>
<protein>
    <submittedName>
        <fullName evidence="2">H4MPT-linked C1 transfer pathway protein</fullName>
    </submittedName>
</protein>
<accession>E8QXQ3</accession>
<dbReference type="NCBIfam" id="TIGR03123">
    <property type="entry name" value="one_C_unchar_1"/>
    <property type="match status" value="1"/>
</dbReference>
<dbReference type="Proteomes" id="UP000008631">
    <property type="component" value="Chromosome"/>
</dbReference>
<dbReference type="Pfam" id="PF01968">
    <property type="entry name" value="Hydantoinase_A"/>
    <property type="match status" value="1"/>
</dbReference>
<dbReference type="InterPro" id="IPR043129">
    <property type="entry name" value="ATPase_NBD"/>
</dbReference>
<dbReference type="Gene3D" id="3.30.420.40">
    <property type="match status" value="1"/>
</dbReference>
<reference evidence="2 3" key="2">
    <citation type="journal article" date="2011" name="Stand. Genomic Sci.">
        <title>Complete genome sequence of Isosphaera pallida type strain (IS1B).</title>
        <authorList>
            <consortium name="US DOE Joint Genome Institute (JGI-PGF)"/>
            <person name="Goker M."/>
            <person name="Cleland D."/>
            <person name="Saunders E."/>
            <person name="Lapidus A."/>
            <person name="Nolan M."/>
            <person name="Lucas S."/>
            <person name="Hammon N."/>
            <person name="Deshpande S."/>
            <person name="Cheng J.F."/>
            <person name="Tapia R."/>
            <person name="Han C."/>
            <person name="Goodwin L."/>
            <person name="Pitluck S."/>
            <person name="Liolios K."/>
            <person name="Pagani I."/>
            <person name="Ivanova N."/>
            <person name="Mavromatis K."/>
            <person name="Pati A."/>
            <person name="Chen A."/>
            <person name="Palaniappan K."/>
            <person name="Land M."/>
            <person name="Hauser L."/>
            <person name="Chang Y.J."/>
            <person name="Jeffries C.D."/>
            <person name="Detter J.C."/>
            <person name="Beck B."/>
            <person name="Woyke T."/>
            <person name="Bristow J."/>
            <person name="Eisen J.A."/>
            <person name="Markowitz V."/>
            <person name="Hugenholtz P."/>
            <person name="Kyrpides N.C."/>
            <person name="Klenk H.P."/>
        </authorList>
    </citation>
    <scope>NUCLEOTIDE SEQUENCE [LARGE SCALE GENOMIC DNA]</scope>
    <source>
        <strain evidence="3">ATCC 43644 / DSM 9630 / IS1B</strain>
    </source>
</reference>
<dbReference type="InterPro" id="IPR002821">
    <property type="entry name" value="Hydantoinase_A"/>
</dbReference>
<dbReference type="GO" id="GO:0016787">
    <property type="term" value="F:hydrolase activity"/>
    <property type="evidence" value="ECO:0007669"/>
    <property type="project" value="InterPro"/>
</dbReference>
<evidence type="ECO:0000313" key="3">
    <source>
        <dbReference type="Proteomes" id="UP000008631"/>
    </source>
</evidence>
<evidence type="ECO:0000259" key="1">
    <source>
        <dbReference type="Pfam" id="PF01968"/>
    </source>
</evidence>
<keyword evidence="3" id="KW-1185">Reference proteome</keyword>
<dbReference type="HOGENOM" id="CLU_060932_0_0_0"/>
<dbReference type="EMBL" id="CP002353">
    <property type="protein sequence ID" value="ADV64090.1"/>
    <property type="molecule type" value="Genomic_DNA"/>
</dbReference>
<feature type="domain" description="Hydantoinase A/oxoprolinase" evidence="1">
    <location>
        <begin position="57"/>
        <end position="333"/>
    </location>
</feature>